<comment type="subcellular location">
    <subcellularLocation>
        <location evidence="1">Cell membrane</location>
        <topology evidence="1">Multi-pass membrane protein</topology>
    </subcellularLocation>
</comment>
<evidence type="ECO:0000256" key="8">
    <source>
        <dbReference type="ARBA" id="ARBA00023170"/>
    </source>
</evidence>
<gene>
    <name evidence="15" type="primary">DIHR_2</name>
    <name evidence="15" type="ORF">FJT64_004148</name>
</gene>
<dbReference type="Gene3D" id="1.20.1070.10">
    <property type="entry name" value="Rhodopsin 7-helix transmembrane proteins"/>
    <property type="match status" value="1"/>
</dbReference>
<feature type="domain" description="G-protein coupled receptors family 2 profile 2" evidence="14">
    <location>
        <begin position="132"/>
        <end position="409"/>
    </location>
</feature>
<keyword evidence="16" id="KW-1185">Reference proteome</keyword>
<keyword evidence="4 12" id="KW-0812">Transmembrane</keyword>
<dbReference type="EMBL" id="VIIS01001428">
    <property type="protein sequence ID" value="KAF0298553.1"/>
    <property type="molecule type" value="Genomic_DNA"/>
</dbReference>
<dbReference type="PRINTS" id="PR00249">
    <property type="entry name" value="GPCRSECRETIN"/>
</dbReference>
<sequence>MMILSTSERQRLCEDSEDGSSRSRRSSEWSREQQVAAGAAGEGSLGSGGCPRTWDGALCWPPTGAGANRSVACFSEFRGVLYNTSGRASRACLSDGVWASSADYSACRPLLLQAHPCTPGHPPPSSASVEAASAIYLTGYSASLVALVAAVAIFRHFKELRCPRNTIHTNLFVACMVNDALWITVMTIEMAMAGTTPTSCGLVILLHFFHVATFFWMFVEGLNLYMMVVQTFMVDRVRAYLYPLIGWGVPFLVVATWSVVKSYTSGEQVSEEGYLSLHNLCVSAEGNFSFVRGLEPPLDQAFLSQCPWLEDSEWDWIHIAPSLMVLACNVVFLVKIMCVLITKLRSTNSSEAQQYKKATKALLVLLPLLGVTYILVLVAPSTKHVIYYIQTVLVSVQVTPTKSAVSLGNIDNDVSMIRDILTRALLGGGVFERPPLWFFANISKTAALRAAVFGTPYHTSILHML</sequence>
<evidence type="ECO:0000256" key="2">
    <source>
        <dbReference type="ARBA" id="ARBA00005314"/>
    </source>
</evidence>
<dbReference type="SMART" id="SM00008">
    <property type="entry name" value="HormR"/>
    <property type="match status" value="1"/>
</dbReference>
<feature type="transmembrane region" description="Helical" evidence="12">
    <location>
        <begin position="134"/>
        <end position="157"/>
    </location>
</feature>
<evidence type="ECO:0000256" key="6">
    <source>
        <dbReference type="ARBA" id="ARBA00023040"/>
    </source>
</evidence>
<keyword evidence="9" id="KW-0325">Glycoprotein</keyword>
<dbReference type="InterPro" id="IPR017983">
    <property type="entry name" value="GPCR_2_secretin-like_CS"/>
</dbReference>
<evidence type="ECO:0000313" key="16">
    <source>
        <dbReference type="Proteomes" id="UP000440578"/>
    </source>
</evidence>
<dbReference type="SUPFAM" id="SSF111418">
    <property type="entry name" value="Hormone receptor domain"/>
    <property type="match status" value="1"/>
</dbReference>
<keyword evidence="7 12" id="KW-0472">Membrane</keyword>
<dbReference type="Pfam" id="PF02793">
    <property type="entry name" value="HRM"/>
    <property type="match status" value="1"/>
</dbReference>
<dbReference type="PROSITE" id="PS00649">
    <property type="entry name" value="G_PROTEIN_RECEP_F2_1"/>
    <property type="match status" value="1"/>
</dbReference>
<dbReference type="OrthoDB" id="6022368at2759"/>
<evidence type="ECO:0000256" key="4">
    <source>
        <dbReference type="ARBA" id="ARBA00022692"/>
    </source>
</evidence>
<dbReference type="PROSITE" id="PS50261">
    <property type="entry name" value="G_PROTEIN_RECEP_F2_4"/>
    <property type="match status" value="1"/>
</dbReference>
<evidence type="ECO:0000256" key="1">
    <source>
        <dbReference type="ARBA" id="ARBA00004651"/>
    </source>
</evidence>
<feature type="domain" description="G-protein coupled receptors family 2 profile 1" evidence="13">
    <location>
        <begin position="12"/>
        <end position="111"/>
    </location>
</feature>
<dbReference type="GO" id="GO:0007188">
    <property type="term" value="P:adenylate cyclase-modulating G protein-coupled receptor signaling pathway"/>
    <property type="evidence" value="ECO:0007669"/>
    <property type="project" value="TreeGrafter"/>
</dbReference>
<dbReference type="PANTHER" id="PTHR45620:SF15">
    <property type="entry name" value="DIURETIC HORMONE 44 RECEPTOR 1-RELATED"/>
    <property type="match status" value="1"/>
</dbReference>
<name>A0A6A4VY07_AMPAM</name>
<evidence type="ECO:0000256" key="12">
    <source>
        <dbReference type="SAM" id="Phobius"/>
    </source>
</evidence>
<dbReference type="InterPro" id="IPR002001">
    <property type="entry name" value="GPCR_2_diuretic_rcpt"/>
</dbReference>
<dbReference type="InterPro" id="IPR050332">
    <property type="entry name" value="GPCR_2"/>
</dbReference>
<comment type="similarity">
    <text evidence="2">Belongs to the G-protein coupled receptor 2 family.</text>
</comment>
<comment type="caution">
    <text evidence="15">The sequence shown here is derived from an EMBL/GenBank/DDBJ whole genome shotgun (WGS) entry which is preliminary data.</text>
</comment>
<dbReference type="InterPro" id="IPR001879">
    <property type="entry name" value="GPCR_2_extracellular_dom"/>
</dbReference>
<dbReference type="InterPro" id="IPR000832">
    <property type="entry name" value="GPCR_2_secretin-like"/>
</dbReference>
<evidence type="ECO:0000259" key="14">
    <source>
        <dbReference type="PROSITE" id="PS50261"/>
    </source>
</evidence>
<feature type="transmembrane region" description="Helical" evidence="12">
    <location>
        <begin position="316"/>
        <end position="341"/>
    </location>
</feature>
<evidence type="ECO:0000256" key="11">
    <source>
        <dbReference type="SAM" id="MobiDB-lite"/>
    </source>
</evidence>
<evidence type="ECO:0000256" key="10">
    <source>
        <dbReference type="ARBA" id="ARBA00023224"/>
    </source>
</evidence>
<dbReference type="PANTHER" id="PTHR45620">
    <property type="entry name" value="PDF RECEPTOR-LIKE PROTEIN-RELATED"/>
    <property type="match status" value="1"/>
</dbReference>
<feature type="transmembrane region" description="Helical" evidence="12">
    <location>
        <begin position="240"/>
        <end position="260"/>
    </location>
</feature>
<dbReference type="Gene3D" id="4.10.1240.10">
    <property type="entry name" value="GPCR, family 2, extracellular hormone receptor domain"/>
    <property type="match status" value="1"/>
</dbReference>
<feature type="transmembrane region" description="Helical" evidence="12">
    <location>
        <begin position="169"/>
        <end position="192"/>
    </location>
</feature>
<dbReference type="Pfam" id="PF00002">
    <property type="entry name" value="7tm_2"/>
    <property type="match status" value="1"/>
</dbReference>
<dbReference type="GO" id="GO:0008036">
    <property type="term" value="F:diuretic hormone receptor activity"/>
    <property type="evidence" value="ECO:0007669"/>
    <property type="project" value="InterPro"/>
</dbReference>
<evidence type="ECO:0000256" key="5">
    <source>
        <dbReference type="ARBA" id="ARBA00022989"/>
    </source>
</evidence>
<dbReference type="AlphaFoldDB" id="A0A6A4VY07"/>
<dbReference type="GO" id="GO:0017046">
    <property type="term" value="F:peptide hormone binding"/>
    <property type="evidence" value="ECO:0007669"/>
    <property type="project" value="TreeGrafter"/>
</dbReference>
<accession>A0A6A4VY07</accession>
<dbReference type="GO" id="GO:0007166">
    <property type="term" value="P:cell surface receptor signaling pathway"/>
    <property type="evidence" value="ECO:0007669"/>
    <property type="project" value="InterPro"/>
</dbReference>
<feature type="transmembrane region" description="Helical" evidence="12">
    <location>
        <begin position="361"/>
        <end position="379"/>
    </location>
</feature>
<keyword evidence="6" id="KW-0297">G-protein coupled receptor</keyword>
<keyword evidence="3" id="KW-1003">Cell membrane</keyword>
<dbReference type="Proteomes" id="UP000440578">
    <property type="component" value="Unassembled WGS sequence"/>
</dbReference>
<dbReference type="InterPro" id="IPR036445">
    <property type="entry name" value="GPCR_2_extracell_dom_sf"/>
</dbReference>
<feature type="transmembrane region" description="Helical" evidence="12">
    <location>
        <begin position="204"/>
        <end position="228"/>
    </location>
</feature>
<protein>
    <submittedName>
        <fullName evidence="15">Diuretic hormone receptor</fullName>
    </submittedName>
</protein>
<feature type="region of interest" description="Disordered" evidence="11">
    <location>
        <begin position="1"/>
        <end position="47"/>
    </location>
</feature>
<keyword evidence="5 12" id="KW-1133">Transmembrane helix</keyword>
<dbReference type="InterPro" id="IPR017981">
    <property type="entry name" value="GPCR_2-like_7TM"/>
</dbReference>
<dbReference type="PROSITE" id="PS50227">
    <property type="entry name" value="G_PROTEIN_RECEP_F2_3"/>
    <property type="match status" value="1"/>
</dbReference>
<proteinExistence type="inferred from homology"/>
<reference evidence="15 16" key="1">
    <citation type="submission" date="2019-07" db="EMBL/GenBank/DDBJ databases">
        <title>Draft genome assembly of a fouling barnacle, Amphibalanus amphitrite (Darwin, 1854): The first reference genome for Thecostraca.</title>
        <authorList>
            <person name="Kim W."/>
        </authorList>
    </citation>
    <scope>NUCLEOTIDE SEQUENCE [LARGE SCALE GENOMIC DNA]</scope>
    <source>
        <strain evidence="15">SNU_AA5</strain>
        <tissue evidence="15">Soma without cirri and trophi</tissue>
    </source>
</reference>
<dbReference type="GO" id="GO:0005886">
    <property type="term" value="C:plasma membrane"/>
    <property type="evidence" value="ECO:0007669"/>
    <property type="project" value="UniProtKB-SubCell"/>
</dbReference>
<evidence type="ECO:0000256" key="7">
    <source>
        <dbReference type="ARBA" id="ARBA00023136"/>
    </source>
</evidence>
<evidence type="ECO:0000313" key="15">
    <source>
        <dbReference type="EMBL" id="KAF0298553.1"/>
    </source>
</evidence>
<feature type="compositionally biased region" description="Basic and acidic residues" evidence="11">
    <location>
        <begin position="8"/>
        <end position="31"/>
    </location>
</feature>
<dbReference type="GO" id="GO:0008528">
    <property type="term" value="F:G protein-coupled peptide receptor activity"/>
    <property type="evidence" value="ECO:0007669"/>
    <property type="project" value="TreeGrafter"/>
</dbReference>
<organism evidence="15 16">
    <name type="scientific">Amphibalanus amphitrite</name>
    <name type="common">Striped barnacle</name>
    <name type="synonym">Balanus amphitrite</name>
    <dbReference type="NCBI Taxonomy" id="1232801"/>
    <lineage>
        <taxon>Eukaryota</taxon>
        <taxon>Metazoa</taxon>
        <taxon>Ecdysozoa</taxon>
        <taxon>Arthropoda</taxon>
        <taxon>Crustacea</taxon>
        <taxon>Multicrustacea</taxon>
        <taxon>Cirripedia</taxon>
        <taxon>Thoracica</taxon>
        <taxon>Thoracicalcarea</taxon>
        <taxon>Balanomorpha</taxon>
        <taxon>Balanoidea</taxon>
        <taxon>Balanidae</taxon>
        <taxon>Amphibalaninae</taxon>
        <taxon>Amphibalanus</taxon>
    </lineage>
</organism>
<evidence type="ECO:0000256" key="9">
    <source>
        <dbReference type="ARBA" id="ARBA00023180"/>
    </source>
</evidence>
<evidence type="ECO:0000259" key="13">
    <source>
        <dbReference type="PROSITE" id="PS50227"/>
    </source>
</evidence>
<keyword evidence="8 15" id="KW-0675">Receptor</keyword>
<evidence type="ECO:0000256" key="3">
    <source>
        <dbReference type="ARBA" id="ARBA00022475"/>
    </source>
</evidence>
<keyword evidence="10" id="KW-0807">Transducer</keyword>
<dbReference type="PRINTS" id="PR01127">
    <property type="entry name" value="DIUHORMONER"/>
</dbReference>